<evidence type="ECO:0000313" key="2">
    <source>
        <dbReference type="EMBL" id="VEV56463.1"/>
    </source>
</evidence>
<dbReference type="Pfam" id="PF11675">
    <property type="entry name" value="DUF3271"/>
    <property type="match status" value="1"/>
</dbReference>
<dbReference type="AlphaFoldDB" id="A0A449BSU3"/>
<accession>A0A449BSU3</accession>
<dbReference type="Proteomes" id="UP000290582">
    <property type="component" value="Chromosome PVVCY_09"/>
</dbReference>
<proteinExistence type="predicted"/>
<sequence length="141" mass="16434">MLAMYNNKNMTLLNKLYILNIAFLELLILLFIKIRNIILSFFILVICSNVKAAIFQDANNISPKTIGYISVPQPTVTFEHDETKYVRPLDTINYILSYESENIKYPYKGNNYHWIITNFDISLNNSSRCFKKNLLIIKMVG</sequence>
<name>A0A449BSU3_PLAVN</name>
<feature type="transmembrane region" description="Helical" evidence="1">
    <location>
        <begin position="37"/>
        <end position="55"/>
    </location>
</feature>
<gene>
    <name evidence="2" type="ORF">PVVCY_0902730</name>
</gene>
<dbReference type="EMBL" id="LR215065">
    <property type="protein sequence ID" value="VEV56463.1"/>
    <property type="molecule type" value="Genomic_DNA"/>
</dbReference>
<dbReference type="KEGG" id="pvv:PVVCY_0902730"/>
<dbReference type="InterPro" id="IPR021689">
    <property type="entry name" value="DUF3271"/>
</dbReference>
<keyword evidence="1" id="KW-0472">Membrane</keyword>
<evidence type="ECO:0000313" key="3">
    <source>
        <dbReference type="Proteomes" id="UP000290582"/>
    </source>
</evidence>
<organism evidence="2 3">
    <name type="scientific">Plasmodium vinckei vinckei</name>
    <dbReference type="NCBI Taxonomy" id="54757"/>
    <lineage>
        <taxon>Eukaryota</taxon>
        <taxon>Sar</taxon>
        <taxon>Alveolata</taxon>
        <taxon>Apicomplexa</taxon>
        <taxon>Aconoidasida</taxon>
        <taxon>Haemosporida</taxon>
        <taxon>Plasmodiidae</taxon>
        <taxon>Plasmodium</taxon>
        <taxon>Plasmodium (Vinckeia)</taxon>
    </lineage>
</organism>
<evidence type="ECO:0000256" key="1">
    <source>
        <dbReference type="SAM" id="Phobius"/>
    </source>
</evidence>
<dbReference type="VEuPathDB" id="PlasmoDB:PVVCY_0902730"/>
<dbReference type="GeneID" id="59893039"/>
<reference evidence="2 3" key="1">
    <citation type="submission" date="2019-01" db="EMBL/GenBank/DDBJ databases">
        <authorList>
            <person name="Ramaprasad A."/>
        </authorList>
    </citation>
    <scope>NUCLEOTIDE SEQUENCE [LARGE SCALE GENOMIC DNA]</scope>
</reference>
<dbReference type="RefSeq" id="XP_037490449.1">
    <property type="nucleotide sequence ID" value="XM_037634342.1"/>
</dbReference>
<keyword evidence="1" id="KW-0812">Transmembrane</keyword>
<protein>
    <submittedName>
        <fullName evidence="2">Fam-d protein</fullName>
    </submittedName>
</protein>
<feature type="transmembrane region" description="Helical" evidence="1">
    <location>
        <begin position="12"/>
        <end position="31"/>
    </location>
</feature>
<keyword evidence="1" id="KW-1133">Transmembrane helix</keyword>